<proteinExistence type="predicted"/>
<dbReference type="InParanoid" id="B9SBJ9"/>
<organism evidence="1 2">
    <name type="scientific">Ricinus communis</name>
    <name type="common">Castor bean</name>
    <dbReference type="NCBI Taxonomy" id="3988"/>
    <lineage>
        <taxon>Eukaryota</taxon>
        <taxon>Viridiplantae</taxon>
        <taxon>Streptophyta</taxon>
        <taxon>Embryophyta</taxon>
        <taxon>Tracheophyta</taxon>
        <taxon>Spermatophyta</taxon>
        <taxon>Magnoliopsida</taxon>
        <taxon>eudicotyledons</taxon>
        <taxon>Gunneridae</taxon>
        <taxon>Pentapetalae</taxon>
        <taxon>rosids</taxon>
        <taxon>fabids</taxon>
        <taxon>Malpighiales</taxon>
        <taxon>Euphorbiaceae</taxon>
        <taxon>Acalyphoideae</taxon>
        <taxon>Acalypheae</taxon>
        <taxon>Ricinus</taxon>
    </lineage>
</organism>
<keyword evidence="2" id="KW-1185">Reference proteome</keyword>
<accession>B9SBJ9</accession>
<protein>
    <submittedName>
        <fullName evidence="1">Uncharacterized protein</fullName>
    </submittedName>
</protein>
<sequence>MWLSHFHRLQDSKTPAQLQLGFDTFIISCQLLSHIQRVGIQSWLYWLRGWSLVLFQLSEIQRTWYPILACYRLRGLLSSLVPIFSPWSTGLHSFFPALASRSSSPVRALADTDTMLNIWD</sequence>
<dbReference type="AlphaFoldDB" id="B9SBJ9"/>
<dbReference type="EMBL" id="EQ973914">
    <property type="protein sequence ID" value="EEF39084.1"/>
    <property type="molecule type" value="Genomic_DNA"/>
</dbReference>
<reference evidence="2" key="1">
    <citation type="journal article" date="2010" name="Nat. Biotechnol.">
        <title>Draft genome sequence of the oilseed species Ricinus communis.</title>
        <authorList>
            <person name="Chan A.P."/>
            <person name="Crabtree J."/>
            <person name="Zhao Q."/>
            <person name="Lorenzi H."/>
            <person name="Orvis J."/>
            <person name="Puiu D."/>
            <person name="Melake-Berhan A."/>
            <person name="Jones K.M."/>
            <person name="Redman J."/>
            <person name="Chen G."/>
            <person name="Cahoon E.B."/>
            <person name="Gedil M."/>
            <person name="Stanke M."/>
            <person name="Haas B.J."/>
            <person name="Wortman J.R."/>
            <person name="Fraser-Liggett C.M."/>
            <person name="Ravel J."/>
            <person name="Rabinowicz P.D."/>
        </authorList>
    </citation>
    <scope>NUCLEOTIDE SEQUENCE [LARGE SCALE GENOMIC DNA]</scope>
    <source>
        <strain evidence="2">cv. Hale</strain>
    </source>
</reference>
<name>B9SBJ9_RICCO</name>
<dbReference type="Proteomes" id="UP000008311">
    <property type="component" value="Unassembled WGS sequence"/>
</dbReference>
<gene>
    <name evidence="1" type="ORF">RCOM_0719300</name>
</gene>
<evidence type="ECO:0000313" key="1">
    <source>
        <dbReference type="EMBL" id="EEF39084.1"/>
    </source>
</evidence>
<evidence type="ECO:0000313" key="2">
    <source>
        <dbReference type="Proteomes" id="UP000008311"/>
    </source>
</evidence>